<dbReference type="EMBL" id="LWGR01000007">
    <property type="protein sequence ID" value="KZM73658.1"/>
    <property type="molecule type" value="Genomic_DNA"/>
</dbReference>
<evidence type="ECO:0000313" key="4">
    <source>
        <dbReference type="Proteomes" id="UP000076512"/>
    </source>
</evidence>
<gene>
    <name evidence="3" type="ORF">AWN90_34300</name>
</gene>
<reference evidence="3 4" key="1">
    <citation type="submission" date="2016-04" db="EMBL/GenBank/DDBJ databases">
        <authorList>
            <person name="Evans L.H."/>
            <person name="Alamgir A."/>
            <person name="Owens N."/>
            <person name="Weber N.D."/>
            <person name="Virtaneva K."/>
            <person name="Barbian K."/>
            <person name="Babar A."/>
            <person name="Rosenke K."/>
        </authorList>
    </citation>
    <scope>NUCLEOTIDE SEQUENCE [LARGE SCALE GENOMIC DNA]</scope>
    <source>
        <strain evidence="3 4">IFM 0406</strain>
    </source>
</reference>
<keyword evidence="2" id="KW-0472">Membrane</keyword>
<feature type="region of interest" description="Disordered" evidence="1">
    <location>
        <begin position="171"/>
        <end position="204"/>
    </location>
</feature>
<feature type="compositionally biased region" description="Pro residues" evidence="1">
    <location>
        <begin position="180"/>
        <end position="204"/>
    </location>
</feature>
<dbReference type="AlphaFoldDB" id="A0A161XIV4"/>
<dbReference type="OrthoDB" id="4376806at2"/>
<evidence type="ECO:0000256" key="2">
    <source>
        <dbReference type="SAM" id="Phobius"/>
    </source>
</evidence>
<evidence type="ECO:0000256" key="1">
    <source>
        <dbReference type="SAM" id="MobiDB-lite"/>
    </source>
</evidence>
<keyword evidence="4" id="KW-1185">Reference proteome</keyword>
<organism evidence="3 4">
    <name type="scientific">Nocardia terpenica</name>
    <dbReference type="NCBI Taxonomy" id="455432"/>
    <lineage>
        <taxon>Bacteria</taxon>
        <taxon>Bacillati</taxon>
        <taxon>Actinomycetota</taxon>
        <taxon>Actinomycetes</taxon>
        <taxon>Mycobacteriales</taxon>
        <taxon>Nocardiaceae</taxon>
        <taxon>Nocardia</taxon>
    </lineage>
</organism>
<feature type="transmembrane region" description="Helical" evidence="2">
    <location>
        <begin position="23"/>
        <end position="44"/>
    </location>
</feature>
<dbReference type="RefSeq" id="WP_067591439.1">
    <property type="nucleotide sequence ID" value="NZ_JABMCZ010000001.1"/>
</dbReference>
<feature type="transmembrane region" description="Helical" evidence="2">
    <location>
        <begin position="97"/>
        <end position="120"/>
    </location>
</feature>
<accession>A0A161XIV4</accession>
<evidence type="ECO:0000313" key="3">
    <source>
        <dbReference type="EMBL" id="KZM73658.1"/>
    </source>
</evidence>
<feature type="transmembrane region" description="Helical" evidence="2">
    <location>
        <begin position="140"/>
        <end position="162"/>
    </location>
</feature>
<keyword evidence="2" id="KW-0812">Transmembrane</keyword>
<keyword evidence="2" id="KW-1133">Transmembrane helix</keyword>
<dbReference type="STRING" id="455432.AWN90_34300"/>
<comment type="caution">
    <text evidence="3">The sequence shown here is derived from an EMBL/GenBank/DDBJ whole genome shotgun (WGS) entry which is preliminary data.</text>
</comment>
<name>A0A161XIV4_9NOCA</name>
<feature type="transmembrane region" description="Helical" evidence="2">
    <location>
        <begin position="64"/>
        <end position="85"/>
    </location>
</feature>
<sequence length="204" mass="21798">MTSRSVEQSSGTESSFALWRNRILGLVAVVAVLVVAYLLLAAFIPRWWAQRVADMSGHGSFARGIWSGLALGFVCTLIPLLLLYFAVRMWRARAGRFLAGAAAVLAIAAALPNLMTLAIVRGRNGAAQTGQQILNVNAPGFRGATLIAVIVAAVLFLLIITASVRRRFRKRRAARQSTPATPPADPPPAPPAETTPPEPKPSDH</sequence>
<protein>
    <submittedName>
        <fullName evidence="3">Permease</fullName>
    </submittedName>
</protein>
<dbReference type="Proteomes" id="UP000076512">
    <property type="component" value="Unassembled WGS sequence"/>
</dbReference>
<proteinExistence type="predicted"/>